<accession>A0A0M2K478</accession>
<dbReference type="Proteomes" id="UP000033924">
    <property type="component" value="Unassembled WGS sequence"/>
</dbReference>
<dbReference type="AlphaFoldDB" id="A0A0M2K478"/>
<name>A0A0M2K478_9GAMM</name>
<gene>
    <name evidence="1" type="ORF">SY86_24605</name>
</gene>
<protein>
    <submittedName>
        <fullName evidence="1">Uncharacterized protein</fullName>
    </submittedName>
</protein>
<reference evidence="1 2" key="1">
    <citation type="submission" date="2015-01" db="EMBL/GenBank/DDBJ databases">
        <title>Erwinia tracheiphila.</title>
        <authorList>
            <person name="Shapiro L.R."/>
        </authorList>
    </citation>
    <scope>NUCLEOTIDE SEQUENCE [LARGE SCALE GENOMIC DNA]</scope>
    <source>
        <strain evidence="1 2">BuffGH</strain>
    </source>
</reference>
<comment type="caution">
    <text evidence="1">The sequence shown here is derived from an EMBL/GenBank/DDBJ whole genome shotgun (WGS) entry which is preliminary data.</text>
</comment>
<dbReference type="EMBL" id="JXNU01000005">
    <property type="protein sequence ID" value="KKF34200.1"/>
    <property type="molecule type" value="Genomic_DNA"/>
</dbReference>
<proteinExistence type="predicted"/>
<sequence length="64" mass="7266">MFPDSGLSATFRHLFASGPVAMMIQLIHFVLCQFQYGTEAFFINDLPLINTIKFVEDLISQRAI</sequence>
<evidence type="ECO:0000313" key="1">
    <source>
        <dbReference type="EMBL" id="KKF34200.1"/>
    </source>
</evidence>
<organism evidence="1 2">
    <name type="scientific">Erwinia tracheiphila</name>
    <dbReference type="NCBI Taxonomy" id="65700"/>
    <lineage>
        <taxon>Bacteria</taxon>
        <taxon>Pseudomonadati</taxon>
        <taxon>Pseudomonadota</taxon>
        <taxon>Gammaproteobacteria</taxon>
        <taxon>Enterobacterales</taxon>
        <taxon>Erwiniaceae</taxon>
        <taxon>Erwinia</taxon>
    </lineage>
</organism>
<keyword evidence="2" id="KW-1185">Reference proteome</keyword>
<evidence type="ECO:0000313" key="2">
    <source>
        <dbReference type="Proteomes" id="UP000033924"/>
    </source>
</evidence>